<dbReference type="EMBL" id="CP001359">
    <property type="protein sequence ID" value="ACL64160.1"/>
    <property type="molecule type" value="Genomic_DNA"/>
</dbReference>
<dbReference type="InterPro" id="IPR036754">
    <property type="entry name" value="YbaK/aa-tRNA-synt-asso_dom_sf"/>
</dbReference>
<feature type="domain" description="YbaK/aminoacyl-tRNA synthetase-associated" evidence="1">
    <location>
        <begin position="27"/>
        <end position="141"/>
    </location>
</feature>
<dbReference type="RefSeq" id="WP_012632178.1">
    <property type="nucleotide sequence ID" value="NC_011891.1"/>
</dbReference>
<dbReference type="Pfam" id="PF04073">
    <property type="entry name" value="tRNA_edit"/>
    <property type="match status" value="1"/>
</dbReference>
<reference evidence="2" key="1">
    <citation type="submission" date="2009-01" db="EMBL/GenBank/DDBJ databases">
        <title>Complete sequence of Anaeromyxobacter dehalogenans 2CP-1.</title>
        <authorList>
            <consortium name="US DOE Joint Genome Institute"/>
            <person name="Lucas S."/>
            <person name="Copeland A."/>
            <person name="Lapidus A."/>
            <person name="Glavina del Rio T."/>
            <person name="Dalin E."/>
            <person name="Tice H."/>
            <person name="Bruce D."/>
            <person name="Goodwin L."/>
            <person name="Pitluck S."/>
            <person name="Saunders E."/>
            <person name="Brettin T."/>
            <person name="Detter J.C."/>
            <person name="Han C."/>
            <person name="Larimer F."/>
            <person name="Land M."/>
            <person name="Hauser L."/>
            <person name="Kyrpides N."/>
            <person name="Ovchinnikova G."/>
            <person name="Beliaev A.S."/>
            <person name="Richardson P."/>
        </authorList>
    </citation>
    <scope>NUCLEOTIDE SEQUENCE</scope>
    <source>
        <strain evidence="2">2CP-1</strain>
    </source>
</reference>
<dbReference type="KEGG" id="acp:A2cp1_0808"/>
<keyword evidence="3" id="KW-1185">Reference proteome</keyword>
<protein>
    <submittedName>
        <fullName evidence="2">YbaK/prolyl-tRNA synthetase associated region</fullName>
    </submittedName>
</protein>
<dbReference type="SUPFAM" id="SSF55826">
    <property type="entry name" value="YbaK/ProRS associated domain"/>
    <property type="match status" value="1"/>
</dbReference>
<dbReference type="Proteomes" id="UP000007089">
    <property type="component" value="Chromosome"/>
</dbReference>
<evidence type="ECO:0000313" key="3">
    <source>
        <dbReference type="Proteomes" id="UP000007089"/>
    </source>
</evidence>
<dbReference type="GO" id="GO:0002161">
    <property type="term" value="F:aminoacyl-tRNA deacylase activity"/>
    <property type="evidence" value="ECO:0007669"/>
    <property type="project" value="InterPro"/>
</dbReference>
<organism evidence="2 3">
    <name type="scientific">Anaeromyxobacter dehalogenans (strain ATCC BAA-258 / DSM 21875 / 2CP-1)</name>
    <dbReference type="NCBI Taxonomy" id="455488"/>
    <lineage>
        <taxon>Bacteria</taxon>
        <taxon>Pseudomonadati</taxon>
        <taxon>Myxococcota</taxon>
        <taxon>Myxococcia</taxon>
        <taxon>Myxococcales</taxon>
        <taxon>Cystobacterineae</taxon>
        <taxon>Anaeromyxobacteraceae</taxon>
        <taxon>Anaeromyxobacter</taxon>
    </lineage>
</organism>
<dbReference type="AlphaFoldDB" id="B8JDR5"/>
<evidence type="ECO:0000259" key="1">
    <source>
        <dbReference type="Pfam" id="PF04073"/>
    </source>
</evidence>
<dbReference type="Gene3D" id="3.90.960.10">
    <property type="entry name" value="YbaK/aminoacyl-tRNA synthetase-associated domain"/>
    <property type="match status" value="1"/>
</dbReference>
<evidence type="ECO:0000313" key="2">
    <source>
        <dbReference type="EMBL" id="ACL64160.1"/>
    </source>
</evidence>
<dbReference type="HOGENOM" id="CLU_094875_2_1_7"/>
<sequence length="156" mass="16873">MIPERIDRYLRAHHPGCAHTIHLRAVAAQRLAAAEHVSGTRVAKTVVVSLDGAMALAVVGADRVVDLDVLRSVSGAAHAGFVPETAFANRFEPCEAGAEPPLGVFGLPIYVDAALAQQPWIVMRGGTHEDAVRLRTDEWLREEHATVVDELGRVRM</sequence>
<gene>
    <name evidence="2" type="ordered locus">A2cp1_0808</name>
</gene>
<dbReference type="GO" id="GO:0004812">
    <property type="term" value="F:aminoacyl-tRNA ligase activity"/>
    <property type="evidence" value="ECO:0007669"/>
    <property type="project" value="UniProtKB-KW"/>
</dbReference>
<dbReference type="InterPro" id="IPR007214">
    <property type="entry name" value="YbaK/aa-tRNA-synth-assoc-dom"/>
</dbReference>
<name>B8JDR5_ANAD2</name>
<accession>B8JDR5</accession>
<proteinExistence type="predicted"/>